<feature type="compositionally biased region" description="Basic and acidic residues" evidence="1">
    <location>
        <begin position="34"/>
        <end position="48"/>
    </location>
</feature>
<reference evidence="3" key="1">
    <citation type="submission" date="2021-02" db="EMBL/GenBank/DDBJ databases">
        <authorList>
            <person name="Nowell W R."/>
        </authorList>
    </citation>
    <scope>NUCLEOTIDE SEQUENCE</scope>
</reference>
<feature type="non-terminal residue" evidence="3">
    <location>
        <position position="1"/>
    </location>
</feature>
<evidence type="ECO:0000313" key="3">
    <source>
        <dbReference type="EMBL" id="CAF4092265.1"/>
    </source>
</evidence>
<dbReference type="AlphaFoldDB" id="A0A8S2Q708"/>
<comment type="caution">
    <text evidence="3">The sequence shown here is derived from an EMBL/GenBank/DDBJ whole genome shotgun (WGS) entry which is preliminary data.</text>
</comment>
<evidence type="ECO:0000313" key="4">
    <source>
        <dbReference type="Proteomes" id="UP000682733"/>
    </source>
</evidence>
<dbReference type="Proteomes" id="UP000677228">
    <property type="component" value="Unassembled WGS sequence"/>
</dbReference>
<accession>A0A8S2Q708</accession>
<sequence>NIMPQIEELDNLPTPVRELFLSKNQQSNSKARLSRCEDDHDTNNHRSQVDVIFPGGAPATDEAVTRTCSSVSVGGKELLLETYIWRDFMPICPKDGTPMIAILKICTINSSPFPADVQADLAWIVYGTQAWAIHVLEERPRTCERTYLRVVGRDGPKWGPRISVDVIVQLRDVQGKTFLLPAYSQTVHCTE</sequence>
<name>A0A8S2Q708_9BILA</name>
<protein>
    <submittedName>
        <fullName evidence="3">Uncharacterized protein</fullName>
    </submittedName>
</protein>
<feature type="region of interest" description="Disordered" evidence="1">
    <location>
        <begin position="24"/>
        <end position="50"/>
    </location>
</feature>
<dbReference type="EMBL" id="CAJOBA010040288">
    <property type="protein sequence ID" value="CAF4092265.1"/>
    <property type="molecule type" value="Genomic_DNA"/>
</dbReference>
<evidence type="ECO:0000313" key="2">
    <source>
        <dbReference type="EMBL" id="CAF1287247.1"/>
    </source>
</evidence>
<gene>
    <name evidence="2" type="ORF">OVA965_LOCUS27921</name>
    <name evidence="3" type="ORF">TMI583_LOCUS28669</name>
</gene>
<dbReference type="EMBL" id="CAJNOK010018719">
    <property type="protein sequence ID" value="CAF1287247.1"/>
    <property type="molecule type" value="Genomic_DNA"/>
</dbReference>
<dbReference type="Proteomes" id="UP000682733">
    <property type="component" value="Unassembled WGS sequence"/>
</dbReference>
<proteinExistence type="predicted"/>
<evidence type="ECO:0000256" key="1">
    <source>
        <dbReference type="SAM" id="MobiDB-lite"/>
    </source>
</evidence>
<organism evidence="3 4">
    <name type="scientific">Didymodactylos carnosus</name>
    <dbReference type="NCBI Taxonomy" id="1234261"/>
    <lineage>
        <taxon>Eukaryota</taxon>
        <taxon>Metazoa</taxon>
        <taxon>Spiralia</taxon>
        <taxon>Gnathifera</taxon>
        <taxon>Rotifera</taxon>
        <taxon>Eurotatoria</taxon>
        <taxon>Bdelloidea</taxon>
        <taxon>Philodinida</taxon>
        <taxon>Philodinidae</taxon>
        <taxon>Didymodactylos</taxon>
    </lineage>
</organism>